<dbReference type="UniPathway" id="UPA00098">
    <property type="reaction ID" value="UER00359"/>
</dbReference>
<evidence type="ECO:0000256" key="7">
    <source>
        <dbReference type="ARBA" id="ARBA00022840"/>
    </source>
</evidence>
<dbReference type="PIRSF" id="PIRSF000729">
    <property type="entry name" value="GK"/>
    <property type="match status" value="1"/>
</dbReference>
<evidence type="ECO:0000259" key="9">
    <source>
        <dbReference type="SMART" id="SM00359"/>
    </source>
</evidence>
<comment type="function">
    <text evidence="8">Catalyzes the transfer of a phosphate group to glutamate to form L-glutamate 5-phosphate.</text>
</comment>
<evidence type="ECO:0000256" key="2">
    <source>
        <dbReference type="ARBA" id="ARBA00022605"/>
    </source>
</evidence>
<reference evidence="10 11" key="1">
    <citation type="submission" date="2018-11" db="EMBL/GenBank/DDBJ databases">
        <title>Clostridium sp. nov., a member of the family Erysipelotrichaceae isolated from pig faeces.</title>
        <authorList>
            <person name="Chang Y.-H."/>
        </authorList>
    </citation>
    <scope>NUCLEOTIDE SEQUENCE [LARGE SCALE GENOMIC DNA]</scope>
    <source>
        <strain evidence="10 11">YH-panp20</strain>
    </source>
</reference>
<dbReference type="SUPFAM" id="SSF53633">
    <property type="entry name" value="Carbamate kinase-like"/>
    <property type="match status" value="1"/>
</dbReference>
<dbReference type="InterPro" id="IPR011529">
    <property type="entry name" value="Glu_5kinase"/>
</dbReference>
<name>A0A3N0I252_9FIRM</name>
<dbReference type="FunFam" id="3.40.1160.10:FF:000018">
    <property type="entry name" value="Glutamate 5-kinase"/>
    <property type="match status" value="1"/>
</dbReference>
<dbReference type="GO" id="GO:0004349">
    <property type="term" value="F:glutamate 5-kinase activity"/>
    <property type="evidence" value="ECO:0007669"/>
    <property type="project" value="UniProtKB-UniRule"/>
</dbReference>
<evidence type="ECO:0000313" key="11">
    <source>
        <dbReference type="Proteomes" id="UP000276568"/>
    </source>
</evidence>
<keyword evidence="6 8" id="KW-0418">Kinase</keyword>
<feature type="binding site" evidence="8">
    <location>
        <position position="140"/>
    </location>
    <ligand>
        <name>substrate</name>
    </ligand>
</feature>
<evidence type="ECO:0000313" key="10">
    <source>
        <dbReference type="EMBL" id="RNM31074.1"/>
    </source>
</evidence>
<comment type="similarity">
    <text evidence="8">Belongs to the glutamate 5-kinase family.</text>
</comment>
<dbReference type="Gene3D" id="3.40.1160.10">
    <property type="entry name" value="Acetylglutamate kinase-like"/>
    <property type="match status" value="1"/>
</dbReference>
<proteinExistence type="inferred from homology"/>
<dbReference type="PANTHER" id="PTHR43654:SF1">
    <property type="entry name" value="ISOPENTENYL PHOSPHATE KINASE"/>
    <property type="match status" value="1"/>
</dbReference>
<keyword evidence="2 8" id="KW-0028">Amino-acid biosynthesis</keyword>
<evidence type="ECO:0000256" key="4">
    <source>
        <dbReference type="ARBA" id="ARBA00022679"/>
    </source>
</evidence>
<comment type="pathway">
    <text evidence="8">Amino-acid biosynthesis; L-proline biosynthesis; L-glutamate 5-semialdehyde from L-glutamate: step 1/2.</text>
</comment>
<evidence type="ECO:0000256" key="8">
    <source>
        <dbReference type="HAMAP-Rule" id="MF_00456"/>
    </source>
</evidence>
<dbReference type="SMART" id="SM00359">
    <property type="entry name" value="PUA"/>
    <property type="match status" value="1"/>
</dbReference>
<dbReference type="Proteomes" id="UP000276568">
    <property type="component" value="Unassembled WGS sequence"/>
</dbReference>
<dbReference type="PRINTS" id="PR00474">
    <property type="entry name" value="GLU5KINASE"/>
</dbReference>
<dbReference type="SUPFAM" id="SSF88697">
    <property type="entry name" value="PUA domain-like"/>
    <property type="match status" value="1"/>
</dbReference>
<keyword evidence="5 8" id="KW-0547">Nucleotide-binding</keyword>
<dbReference type="RefSeq" id="WP_128519255.1">
    <property type="nucleotide sequence ID" value="NZ_RJQC01000001.1"/>
</dbReference>
<dbReference type="InterPro" id="IPR015947">
    <property type="entry name" value="PUA-like_sf"/>
</dbReference>
<dbReference type="CDD" id="cd21157">
    <property type="entry name" value="PUA_G5K"/>
    <property type="match status" value="1"/>
</dbReference>
<dbReference type="InterPro" id="IPR041739">
    <property type="entry name" value="G5K_ProB"/>
</dbReference>
<dbReference type="PROSITE" id="PS50890">
    <property type="entry name" value="PUA"/>
    <property type="match status" value="1"/>
</dbReference>
<dbReference type="InterPro" id="IPR001057">
    <property type="entry name" value="Glu/AcGlu_kinase"/>
</dbReference>
<keyword evidence="11" id="KW-1185">Reference proteome</keyword>
<evidence type="ECO:0000256" key="1">
    <source>
        <dbReference type="ARBA" id="ARBA00022490"/>
    </source>
</evidence>
<dbReference type="GO" id="GO:0005829">
    <property type="term" value="C:cytosol"/>
    <property type="evidence" value="ECO:0007669"/>
    <property type="project" value="TreeGrafter"/>
</dbReference>
<accession>A0A3N0I252</accession>
<keyword evidence="4 8" id="KW-0808">Transferase</keyword>
<dbReference type="InterPro" id="IPR001048">
    <property type="entry name" value="Asp/Glu/Uridylate_kinase"/>
</dbReference>
<dbReference type="PROSITE" id="PS00902">
    <property type="entry name" value="GLUTAMATE_5_KINASE"/>
    <property type="match status" value="1"/>
</dbReference>
<dbReference type="InterPro" id="IPR005715">
    <property type="entry name" value="Glu_5kinase/COase_Synthase"/>
</dbReference>
<dbReference type="EMBL" id="RJQC01000001">
    <property type="protein sequence ID" value="RNM31074.1"/>
    <property type="molecule type" value="Genomic_DNA"/>
</dbReference>
<evidence type="ECO:0000256" key="3">
    <source>
        <dbReference type="ARBA" id="ARBA00022650"/>
    </source>
</evidence>
<feature type="binding site" evidence="8">
    <location>
        <begin position="214"/>
        <end position="220"/>
    </location>
    <ligand>
        <name>ATP</name>
        <dbReference type="ChEBI" id="CHEBI:30616"/>
    </ligand>
</feature>
<dbReference type="PANTHER" id="PTHR43654">
    <property type="entry name" value="GLUTAMATE 5-KINASE"/>
    <property type="match status" value="1"/>
</dbReference>
<gene>
    <name evidence="8 10" type="primary">proB</name>
    <name evidence="10" type="ORF">EDX97_00425</name>
</gene>
<organism evidence="10 11">
    <name type="scientific">Absicoccus porci</name>
    <dbReference type="NCBI Taxonomy" id="2486576"/>
    <lineage>
        <taxon>Bacteria</taxon>
        <taxon>Bacillati</taxon>
        <taxon>Bacillota</taxon>
        <taxon>Erysipelotrichia</taxon>
        <taxon>Erysipelotrichales</taxon>
        <taxon>Erysipelotrichaceae</taxon>
        <taxon>Absicoccus</taxon>
    </lineage>
</organism>
<dbReference type="InterPro" id="IPR019797">
    <property type="entry name" value="Glutamate_5-kinase_CS"/>
</dbReference>
<dbReference type="Gene3D" id="2.30.130.10">
    <property type="entry name" value="PUA domain"/>
    <property type="match status" value="1"/>
</dbReference>
<feature type="binding site" evidence="8">
    <location>
        <position position="53"/>
    </location>
    <ligand>
        <name>substrate</name>
    </ligand>
</feature>
<dbReference type="GO" id="GO:0003723">
    <property type="term" value="F:RNA binding"/>
    <property type="evidence" value="ECO:0007669"/>
    <property type="project" value="InterPro"/>
</dbReference>
<dbReference type="Pfam" id="PF00696">
    <property type="entry name" value="AA_kinase"/>
    <property type="match status" value="1"/>
</dbReference>
<feature type="binding site" evidence="8">
    <location>
        <position position="152"/>
    </location>
    <ligand>
        <name>substrate</name>
    </ligand>
</feature>
<dbReference type="OrthoDB" id="9804434at2"/>
<dbReference type="GO" id="GO:0055129">
    <property type="term" value="P:L-proline biosynthetic process"/>
    <property type="evidence" value="ECO:0007669"/>
    <property type="project" value="UniProtKB-UniRule"/>
</dbReference>
<dbReference type="CDD" id="cd04242">
    <property type="entry name" value="AAK_G5K_ProB"/>
    <property type="match status" value="1"/>
</dbReference>
<dbReference type="HAMAP" id="MF_00456">
    <property type="entry name" value="ProB"/>
    <property type="match status" value="1"/>
</dbReference>
<feature type="binding site" evidence="8">
    <location>
        <begin position="172"/>
        <end position="173"/>
    </location>
    <ligand>
        <name>ATP</name>
        <dbReference type="ChEBI" id="CHEBI:30616"/>
    </ligand>
</feature>
<feature type="domain" description="PUA" evidence="9">
    <location>
        <begin position="281"/>
        <end position="363"/>
    </location>
</feature>
<comment type="subcellular location">
    <subcellularLocation>
        <location evidence="8">Cytoplasm</location>
    </subcellularLocation>
</comment>
<dbReference type="EC" id="2.7.2.11" evidence="8"/>
<dbReference type="AlphaFoldDB" id="A0A3N0I252"/>
<dbReference type="NCBIfam" id="TIGR01027">
    <property type="entry name" value="proB"/>
    <property type="match status" value="1"/>
</dbReference>
<sequence>MRDFSHIKHLIVKVGSSSLCDEKGNIDSQRILGLVQQIAHIRQRGIQVTLVSSGAISAGMKAMNLRKKPETIPEKQALAAIGQASLMKIYEDMFHIFHMKSAQILMNHDDFDDRKRLLNFYHAMQSLIKYKVVPIINENDTLAVDEIKVGDNDTMAALVVPIVNADLVVLISDIDGLYDKNPHIYKDAQLIEEVDEVNHEIESMASDTDTQMGTGGMVTKLRAAKICTEYGCDMAIVNGQSPHVLLDLLDGKPVGTLFHGDVGRNLNARQLWIMYQTWSKGCIIVDAGCAKALRHHKSLLPSGITGVSGDFSMSSIVDIIDEKGVKLAKGISNYSSKEIDKIKGKKTSAIESILGEHDYDEVVHANNMVLVKRSEKHD</sequence>
<comment type="caution">
    <text evidence="10">The sequence shown here is derived from an EMBL/GenBank/DDBJ whole genome shotgun (WGS) entry which is preliminary data.</text>
</comment>
<dbReference type="InterPro" id="IPR036393">
    <property type="entry name" value="AceGlu_kinase-like_sf"/>
</dbReference>
<dbReference type="InterPro" id="IPR002478">
    <property type="entry name" value="PUA"/>
</dbReference>
<evidence type="ECO:0000256" key="5">
    <source>
        <dbReference type="ARBA" id="ARBA00022741"/>
    </source>
</evidence>
<keyword evidence="3 8" id="KW-0641">Proline biosynthesis</keyword>
<protein>
    <recommendedName>
        <fullName evidence="8">Glutamate 5-kinase</fullName>
        <ecNumber evidence="8">2.7.2.11</ecNumber>
    </recommendedName>
    <alternativeName>
        <fullName evidence="8">Gamma-glutamyl kinase</fullName>
        <shortName evidence="8">GK</shortName>
    </alternativeName>
</protein>
<comment type="catalytic activity">
    <reaction evidence="8">
        <text>L-glutamate + ATP = L-glutamyl 5-phosphate + ADP</text>
        <dbReference type="Rhea" id="RHEA:14877"/>
        <dbReference type="ChEBI" id="CHEBI:29985"/>
        <dbReference type="ChEBI" id="CHEBI:30616"/>
        <dbReference type="ChEBI" id="CHEBI:58274"/>
        <dbReference type="ChEBI" id="CHEBI:456216"/>
        <dbReference type="EC" id="2.7.2.11"/>
    </reaction>
</comment>
<keyword evidence="1 8" id="KW-0963">Cytoplasm</keyword>
<evidence type="ECO:0000256" key="6">
    <source>
        <dbReference type="ARBA" id="ARBA00022777"/>
    </source>
</evidence>
<dbReference type="Pfam" id="PF01472">
    <property type="entry name" value="PUA"/>
    <property type="match status" value="1"/>
</dbReference>
<keyword evidence="7 8" id="KW-0067">ATP-binding</keyword>
<feature type="binding site" evidence="8">
    <location>
        <position position="13"/>
    </location>
    <ligand>
        <name>ATP</name>
        <dbReference type="ChEBI" id="CHEBI:30616"/>
    </ligand>
</feature>
<dbReference type="GO" id="GO:0005524">
    <property type="term" value="F:ATP binding"/>
    <property type="evidence" value="ECO:0007669"/>
    <property type="project" value="UniProtKB-KW"/>
</dbReference>
<dbReference type="InterPro" id="IPR036974">
    <property type="entry name" value="PUA_sf"/>
</dbReference>